<evidence type="ECO:0000313" key="2">
    <source>
        <dbReference type="EMBL" id="RDX85752.1"/>
    </source>
</evidence>
<feature type="non-terminal residue" evidence="2">
    <location>
        <position position="1"/>
    </location>
</feature>
<accession>A0A371G5E0</accession>
<gene>
    <name evidence="2" type="ORF">CR513_33014</name>
</gene>
<dbReference type="Proteomes" id="UP000257109">
    <property type="component" value="Unassembled WGS sequence"/>
</dbReference>
<dbReference type="EMBL" id="QJKJ01006712">
    <property type="protein sequence ID" value="RDX85752.1"/>
    <property type="molecule type" value="Genomic_DNA"/>
</dbReference>
<protein>
    <submittedName>
        <fullName evidence="2">Uncharacterized protein</fullName>
    </submittedName>
</protein>
<sequence>MDKLVNVVKNNRKRSQGENYAYTLTSQFDYVVVSIEEFKDLSLMTLNDLQASLESCEMQMNERLSGTIEQALKAQANVRNEDPIQRRVDHSQMDQNFKRRRNLQFDSSQGTNIEEGKIAIILK</sequence>
<comment type="caution">
    <text evidence="2">The sequence shown here is derived from an EMBL/GenBank/DDBJ whole genome shotgun (WGS) entry which is preliminary data.</text>
</comment>
<feature type="compositionally biased region" description="Basic and acidic residues" evidence="1">
    <location>
        <begin position="79"/>
        <end position="92"/>
    </location>
</feature>
<feature type="non-terminal residue" evidence="2">
    <location>
        <position position="123"/>
    </location>
</feature>
<evidence type="ECO:0000256" key="1">
    <source>
        <dbReference type="SAM" id="MobiDB-lite"/>
    </source>
</evidence>
<keyword evidence="3" id="KW-1185">Reference proteome</keyword>
<evidence type="ECO:0000313" key="3">
    <source>
        <dbReference type="Proteomes" id="UP000257109"/>
    </source>
</evidence>
<organism evidence="2 3">
    <name type="scientific">Mucuna pruriens</name>
    <name type="common">Velvet bean</name>
    <name type="synonym">Dolichos pruriens</name>
    <dbReference type="NCBI Taxonomy" id="157652"/>
    <lineage>
        <taxon>Eukaryota</taxon>
        <taxon>Viridiplantae</taxon>
        <taxon>Streptophyta</taxon>
        <taxon>Embryophyta</taxon>
        <taxon>Tracheophyta</taxon>
        <taxon>Spermatophyta</taxon>
        <taxon>Magnoliopsida</taxon>
        <taxon>eudicotyledons</taxon>
        <taxon>Gunneridae</taxon>
        <taxon>Pentapetalae</taxon>
        <taxon>rosids</taxon>
        <taxon>fabids</taxon>
        <taxon>Fabales</taxon>
        <taxon>Fabaceae</taxon>
        <taxon>Papilionoideae</taxon>
        <taxon>50 kb inversion clade</taxon>
        <taxon>NPAAA clade</taxon>
        <taxon>indigoferoid/millettioid clade</taxon>
        <taxon>Phaseoleae</taxon>
        <taxon>Mucuna</taxon>
    </lineage>
</organism>
<feature type="region of interest" description="Disordered" evidence="1">
    <location>
        <begin position="79"/>
        <end position="98"/>
    </location>
</feature>
<reference evidence="2" key="1">
    <citation type="submission" date="2018-05" db="EMBL/GenBank/DDBJ databases">
        <title>Draft genome of Mucuna pruriens seed.</title>
        <authorList>
            <person name="Nnadi N.E."/>
            <person name="Vos R."/>
            <person name="Hasami M.H."/>
            <person name="Devisetty U.K."/>
            <person name="Aguiy J.C."/>
        </authorList>
    </citation>
    <scope>NUCLEOTIDE SEQUENCE [LARGE SCALE GENOMIC DNA]</scope>
    <source>
        <strain evidence="2">JCA_2017</strain>
    </source>
</reference>
<dbReference type="AlphaFoldDB" id="A0A371G5E0"/>
<proteinExistence type="predicted"/>
<name>A0A371G5E0_MUCPR</name>